<feature type="region of interest" description="Disordered" evidence="1">
    <location>
        <begin position="1"/>
        <end position="78"/>
    </location>
</feature>
<evidence type="ECO:0000256" key="2">
    <source>
        <dbReference type="SAM" id="Phobius"/>
    </source>
</evidence>
<comment type="caution">
    <text evidence="4">The sequence shown here is derived from an EMBL/GenBank/DDBJ whole genome shotgun (WGS) entry which is preliminary data.</text>
</comment>
<keyword evidence="5" id="KW-1185">Reference proteome</keyword>
<dbReference type="InterPro" id="IPR025295">
    <property type="entry name" value="eCIS_core_dom"/>
</dbReference>
<evidence type="ECO:0000259" key="3">
    <source>
        <dbReference type="Pfam" id="PF13699"/>
    </source>
</evidence>
<feature type="transmembrane region" description="Helical" evidence="2">
    <location>
        <begin position="270"/>
        <end position="292"/>
    </location>
</feature>
<evidence type="ECO:0000256" key="1">
    <source>
        <dbReference type="SAM" id="MobiDB-lite"/>
    </source>
</evidence>
<proteinExistence type="predicted"/>
<dbReference type="EMBL" id="JAPFQN010000004">
    <property type="protein sequence ID" value="MCX2743643.1"/>
    <property type="molecule type" value="Genomic_DNA"/>
</dbReference>
<gene>
    <name evidence="4" type="ORF">OO013_07195</name>
</gene>
<dbReference type="RefSeq" id="WP_266056043.1">
    <property type="nucleotide sequence ID" value="NZ_JAPFQN010000004.1"/>
</dbReference>
<evidence type="ECO:0000313" key="5">
    <source>
        <dbReference type="Proteomes" id="UP001209885"/>
    </source>
</evidence>
<name>A0ABT3RQ30_9BACT</name>
<accession>A0ABT3RQ30</accession>
<keyword evidence="2" id="KW-0812">Transmembrane</keyword>
<sequence>MEYAKREDQNKKRSQQSDKNKKNKVKQLLKSGVLDMKNTAPPPGSNAGKSSLSGNVKQKMENSFGTSFSDVNVHKDSPEATNMGAKAFTQGNDVHFAPGEYNPESKSGQELIGHELTHVVQQKQGRVKATTQAKGAAVNDDPALEQEADEMGKKAAEGEAVKVRGNGSGVQKKNDDEKVIEELNNRAQGNEEFDYQYNYKEAKNKAKERADSYFENAYGEENMGSFLFTNIIRDTKTIYERIKSGQISALTAIESSIEDEKQKMLIYKTALIGLASIVAAWAPLAATGIASVQSRLFSKISSQLGKGVTLKSLKIPTYAKMIQAFGENKMVGPWMSTISTVNVFANTFKSKYESPKDAINQSLDLMSDRTGYAVAALILEMSQEAKSTPTSQLSADEVGDLRTELEIAILRTIFPEYSNIISDTGRFDQIHELAKTQFLKNIVINSGEISKSQFRDSWDEIEGNKNKEGSAIVKHALNALGGDHALAAELKSPYEFAFASLNSSLAHLGLEINTTSENKLKSKNEDFLATKRGFHVSIVNQDLFKKLLNSTHLYRSFNYEANSGPIKSMEDNYPIEESGFIITNSITKYGFGFEDVNINNMEVWLDPSQQISMLEGKIIDLTSFDLKFDSSGMADVYKCKITSQSGYGGSLPPFTHHGKHTVNGRNSIRVIF</sequence>
<dbReference type="Pfam" id="PF13699">
    <property type="entry name" value="eCIS_core"/>
    <property type="match status" value="1"/>
</dbReference>
<protein>
    <submittedName>
        <fullName evidence="4">DUF4157 domain-containing protein</fullName>
    </submittedName>
</protein>
<reference evidence="4 5" key="1">
    <citation type="submission" date="2022-11" db="EMBL/GenBank/DDBJ databases">
        <title>The characterization of three novel Bacteroidetes species and genomic analysis of their roles in tidal elemental geochemical cycles.</title>
        <authorList>
            <person name="Ma K."/>
        </authorList>
    </citation>
    <scope>NUCLEOTIDE SEQUENCE [LARGE SCALE GENOMIC DNA]</scope>
    <source>
        <strain evidence="4 5">M17</strain>
    </source>
</reference>
<dbReference type="Proteomes" id="UP001209885">
    <property type="component" value="Unassembled WGS sequence"/>
</dbReference>
<feature type="compositionally biased region" description="Polar residues" evidence="1">
    <location>
        <begin position="47"/>
        <end position="70"/>
    </location>
</feature>
<keyword evidence="2" id="KW-1133">Transmembrane helix</keyword>
<evidence type="ECO:0000313" key="4">
    <source>
        <dbReference type="EMBL" id="MCX2743643.1"/>
    </source>
</evidence>
<feature type="domain" description="eCIS core" evidence="3">
    <location>
        <begin position="52"/>
        <end position="125"/>
    </location>
</feature>
<feature type="compositionally biased region" description="Basic and acidic residues" evidence="1">
    <location>
        <begin position="1"/>
        <end position="20"/>
    </location>
</feature>
<organism evidence="4 5">
    <name type="scientific">Mangrovivirga halotolerans</name>
    <dbReference type="NCBI Taxonomy" id="2993936"/>
    <lineage>
        <taxon>Bacteria</taxon>
        <taxon>Pseudomonadati</taxon>
        <taxon>Bacteroidota</taxon>
        <taxon>Cytophagia</taxon>
        <taxon>Cytophagales</taxon>
        <taxon>Mangrovivirgaceae</taxon>
        <taxon>Mangrovivirga</taxon>
    </lineage>
</organism>
<feature type="region of interest" description="Disordered" evidence="1">
    <location>
        <begin position="155"/>
        <end position="177"/>
    </location>
</feature>
<keyword evidence="2" id="KW-0472">Membrane</keyword>